<dbReference type="EMBL" id="CP050964">
    <property type="protein sequence ID" value="QIX89123.1"/>
    <property type="molecule type" value="Genomic_DNA"/>
</dbReference>
<proteinExistence type="predicted"/>
<dbReference type="Proteomes" id="UP000501069">
    <property type="component" value="Chromosome"/>
</dbReference>
<evidence type="ECO:0000313" key="2">
    <source>
        <dbReference type="Proteomes" id="UP000501069"/>
    </source>
</evidence>
<organism evidence="1 2">
    <name type="scientific">Enterocloster clostridioformis</name>
    <dbReference type="NCBI Taxonomy" id="1531"/>
    <lineage>
        <taxon>Bacteria</taxon>
        <taxon>Bacillati</taxon>
        <taxon>Bacillota</taxon>
        <taxon>Clostridia</taxon>
        <taxon>Lachnospirales</taxon>
        <taxon>Lachnospiraceae</taxon>
        <taxon>Enterocloster</taxon>
    </lineage>
</organism>
<protein>
    <submittedName>
        <fullName evidence="1">Uncharacterized protein</fullName>
    </submittedName>
</protein>
<sequence>MEKLKIGDVIETMSYHLITRMDDDFIYAREIYPYISLGEEIILFTRMNFEKEYTAIGVKSIIDMNEVTRHYLEMA</sequence>
<dbReference type="GeneID" id="57959548"/>
<reference evidence="1 2" key="1">
    <citation type="submission" date="2019-11" db="EMBL/GenBank/DDBJ databases">
        <title>FDA dAtabase for Regulatory Grade micrObial Sequences (FDA-ARGOS): Supporting development and validation of Infectious Disease Dx tests.</title>
        <authorList>
            <person name="Turner S."/>
            <person name="Byrd R."/>
            <person name="Tallon L."/>
            <person name="Sadzewicz L."/>
            <person name="Vavikolanu K."/>
            <person name="Mehta A."/>
            <person name="Aluvathingal J."/>
            <person name="Nadendla S."/>
            <person name="Myers T."/>
            <person name="Yan Y."/>
            <person name="Sichtig H."/>
        </authorList>
    </citation>
    <scope>NUCLEOTIDE SEQUENCE [LARGE SCALE GENOMIC DNA]</scope>
    <source>
        <strain evidence="1 2">FDAARGOS_739</strain>
    </source>
</reference>
<dbReference type="AlphaFoldDB" id="A0AAP9LWH0"/>
<accession>A0AAP9LWH0</accession>
<name>A0AAP9LWH0_9FIRM</name>
<dbReference type="RefSeq" id="WP_003523640.1">
    <property type="nucleotide sequence ID" value="NZ_CABKQO010000001.1"/>
</dbReference>
<gene>
    <name evidence="1" type="ORF">FOC47_00095</name>
</gene>
<evidence type="ECO:0000313" key="1">
    <source>
        <dbReference type="EMBL" id="QIX89123.1"/>
    </source>
</evidence>